<sequence>MPKIINHEHKKTEIIQYAFDSIVENGVKGSTVRQIAHIAQMTPGQIRYYFPNHSELLNAVMSTVEVKIRRRIEAIFTSKNLNTIDKVKASLLTVLPLDQERLADMEVWMAFRYDIHEYGQSTLDDGLDQLCHSILTLLNNEQLLQTNLNIHLTAMKLHALIDGLALHKLLNPNDTSNEDIQSIIDEEIATLTYKGGKR</sequence>
<gene>
    <name evidence="7" type="primary">pksA</name>
    <name evidence="8" type="ORF">NCTC12413_00149</name>
    <name evidence="7" type="ORF">SAR03_14900</name>
</gene>
<evidence type="ECO:0000256" key="2">
    <source>
        <dbReference type="ARBA" id="ARBA00023015"/>
    </source>
</evidence>
<reference evidence="7 10" key="2">
    <citation type="submission" date="2019-07" db="EMBL/GenBank/DDBJ databases">
        <title>Whole genome shotgun sequence of Staphylococcus arlettae NBRC 109765.</title>
        <authorList>
            <person name="Hosoyama A."/>
            <person name="Uohara A."/>
            <person name="Ohji S."/>
            <person name="Ichikawa N."/>
        </authorList>
    </citation>
    <scope>NUCLEOTIDE SEQUENCE [LARGE SCALE GENOMIC DNA]</scope>
    <source>
        <strain evidence="7 10">NBRC 109765</strain>
    </source>
</reference>
<evidence type="ECO:0000256" key="3">
    <source>
        <dbReference type="ARBA" id="ARBA00023125"/>
    </source>
</evidence>
<evidence type="ECO:0000313" key="9">
    <source>
        <dbReference type="Proteomes" id="UP000254956"/>
    </source>
</evidence>
<dbReference type="Proteomes" id="UP000321598">
    <property type="component" value="Unassembled WGS sequence"/>
</dbReference>
<dbReference type="STRING" id="1212545.SARL_08294"/>
<evidence type="ECO:0000256" key="4">
    <source>
        <dbReference type="ARBA" id="ARBA00023163"/>
    </source>
</evidence>
<evidence type="ECO:0000256" key="1">
    <source>
        <dbReference type="ARBA" id="ARBA00022491"/>
    </source>
</evidence>
<dbReference type="PROSITE" id="PS50977">
    <property type="entry name" value="HTH_TETR_2"/>
    <property type="match status" value="1"/>
</dbReference>
<dbReference type="GO" id="GO:0003677">
    <property type="term" value="F:DNA binding"/>
    <property type="evidence" value="ECO:0007669"/>
    <property type="project" value="UniProtKB-UniRule"/>
</dbReference>
<evidence type="ECO:0000313" key="10">
    <source>
        <dbReference type="Proteomes" id="UP000321598"/>
    </source>
</evidence>
<feature type="domain" description="HTH tetR-type" evidence="6">
    <location>
        <begin position="8"/>
        <end position="68"/>
    </location>
</feature>
<reference evidence="8 9" key="1">
    <citation type="submission" date="2018-06" db="EMBL/GenBank/DDBJ databases">
        <authorList>
            <consortium name="Pathogen Informatics"/>
            <person name="Doyle S."/>
        </authorList>
    </citation>
    <scope>NUCLEOTIDE SEQUENCE [LARGE SCALE GENOMIC DNA]</scope>
    <source>
        <strain evidence="8 9">NCTC12413</strain>
    </source>
</reference>
<keyword evidence="10" id="KW-1185">Reference proteome</keyword>
<dbReference type="EMBL" id="UGZE01000001">
    <property type="protein sequence ID" value="SUJ07432.1"/>
    <property type="molecule type" value="Genomic_DNA"/>
</dbReference>
<keyword evidence="1" id="KW-0678">Repressor</keyword>
<dbReference type="RefSeq" id="WP_103388313.1">
    <property type="nucleotide sequence ID" value="NZ_BKAV01000015.1"/>
</dbReference>
<dbReference type="EMBL" id="BKAV01000015">
    <property type="protein sequence ID" value="GEQ00453.1"/>
    <property type="molecule type" value="Genomic_DNA"/>
</dbReference>
<keyword evidence="3 5" id="KW-0238">DNA-binding</keyword>
<accession>A0A380BUE0</accession>
<dbReference type="InterPro" id="IPR009057">
    <property type="entry name" value="Homeodomain-like_sf"/>
</dbReference>
<dbReference type="Pfam" id="PF13977">
    <property type="entry name" value="TetR_C_6"/>
    <property type="match status" value="1"/>
</dbReference>
<evidence type="ECO:0000259" key="6">
    <source>
        <dbReference type="PROSITE" id="PS50977"/>
    </source>
</evidence>
<evidence type="ECO:0000313" key="8">
    <source>
        <dbReference type="EMBL" id="SUJ07432.1"/>
    </source>
</evidence>
<name>A0A380BUE0_9STAP</name>
<dbReference type="InterPro" id="IPR001647">
    <property type="entry name" value="HTH_TetR"/>
</dbReference>
<dbReference type="Gene3D" id="1.10.357.10">
    <property type="entry name" value="Tetracycline Repressor, domain 2"/>
    <property type="match status" value="1"/>
</dbReference>
<evidence type="ECO:0000256" key="5">
    <source>
        <dbReference type="PROSITE-ProRule" id="PRU00335"/>
    </source>
</evidence>
<dbReference type="SUPFAM" id="SSF46689">
    <property type="entry name" value="Homeodomain-like"/>
    <property type="match status" value="1"/>
</dbReference>
<dbReference type="InterPro" id="IPR036271">
    <property type="entry name" value="Tet_transcr_reg_TetR-rel_C_sf"/>
</dbReference>
<dbReference type="AlphaFoldDB" id="A0A380BUE0"/>
<dbReference type="Proteomes" id="UP000254956">
    <property type="component" value="Unassembled WGS sequence"/>
</dbReference>
<dbReference type="InterPro" id="IPR039538">
    <property type="entry name" value="BetI_C"/>
</dbReference>
<dbReference type="SUPFAM" id="SSF48498">
    <property type="entry name" value="Tetracyclin repressor-like, C-terminal domain"/>
    <property type="match status" value="1"/>
</dbReference>
<keyword evidence="2" id="KW-0805">Transcription regulation</keyword>
<feature type="DNA-binding region" description="H-T-H motif" evidence="5">
    <location>
        <begin position="31"/>
        <end position="50"/>
    </location>
</feature>
<keyword evidence="4" id="KW-0804">Transcription</keyword>
<protein>
    <submittedName>
        <fullName evidence="7">HTH-type transcriptional regulator PksA</fullName>
    </submittedName>
    <submittedName>
        <fullName evidence="8">TetR family transcriptional regulator protein</fullName>
    </submittedName>
</protein>
<organism evidence="8 9">
    <name type="scientific">Staphylococcus arlettae</name>
    <dbReference type="NCBI Taxonomy" id="29378"/>
    <lineage>
        <taxon>Bacteria</taxon>
        <taxon>Bacillati</taxon>
        <taxon>Bacillota</taxon>
        <taxon>Bacilli</taxon>
        <taxon>Bacillales</taxon>
        <taxon>Staphylococcaceae</taxon>
        <taxon>Staphylococcus</taxon>
    </lineage>
</organism>
<evidence type="ECO:0000313" key="7">
    <source>
        <dbReference type="EMBL" id="GEQ00453.1"/>
    </source>
</evidence>
<proteinExistence type="predicted"/>
<dbReference type="OrthoDB" id="9816296at2"/>